<geneLocation type="mitochondrion" evidence="2"/>
<dbReference type="Proteomes" id="UP000290189">
    <property type="component" value="Unassembled WGS sequence"/>
</dbReference>
<feature type="region of interest" description="Disordered" evidence="1">
    <location>
        <begin position="113"/>
        <end position="138"/>
    </location>
</feature>
<dbReference type="SUPFAM" id="SSF48371">
    <property type="entry name" value="ARM repeat"/>
    <property type="match status" value="1"/>
</dbReference>
<evidence type="ECO:0000313" key="3">
    <source>
        <dbReference type="Proteomes" id="UP000290189"/>
    </source>
</evidence>
<dbReference type="InterPro" id="IPR016024">
    <property type="entry name" value="ARM-type_fold"/>
</dbReference>
<sequence length="963" mass="102321">MSTFDILLLVADLRTTPDVTCALDIASKLVDGANPIELAAPDGPVTIAIRNDVIPRLIDWLSADDNAVDLPTKLQAATLLNRIATMSATQIAADDCVRVVHLLDTVMSAMQRAELAPSTADTEDRAERQRPSNRDQIATGDIQTCRNELIVQLVQCLSRSVSQSTAFPIRMETQPACFDALFEVVATTGSDLSTAAMELAMLFISSEPSPKAPLIVSSRSTSALAIIADKHPSMAVPVITILNRLGDSIEQILHDDASPCIRAVLHSLASLHHFALLSSSVDYIGIVAQLSFFAPNVAIPRATTLHTTEAALAVATLDRISSFARPGQISISELWPLTALFYYADVPASATVTVYRVLQRFIELVDARDADPSSHAFQNALLSLARSSSSSSSTSIPGKVALLHIWTLTPLPSTAALATGADFVVEELRDGATSPGYVDAVARVAGRLGAALAAAQHVKALVRVAFDEERSRDVRLVAARVLQGVAGASPNVLIDSAFLDAVMDTDWAPFDNRHDPEWRSVTLGVAGSVVRAAGPEANLPNGPRLTAVLLSSLAKAANVAVMRVVDALLDSSVYLAAVSAPTGPFYSQQAVLGVLVQIGKRTDDDGISLGVAIADRLIRDDVTLEDLIAGPNGVRVIAEICRICSKVAVGDRIARPAASSLTMSALVHRALVFADRVGKVQDVVDGDDNVMMTAFYGALIENVTRLARKAALAPVDATHWATVISQTAALWVLSKATTVRPDADIAGMIRVALSLSGGGRTDLPAIASALIADIKDGGLIADSRDLLATITQVLPDASVADDDSLVLLCIGLGRMAVSSATRMAMIRTRTVPVLIRLLNPQQREGDARRPAHHRAISDLMRVLNPVQGELAHATDQVATRAWYARTGLLSMSTRKSGFLVGPPHAEPVDAMTSVGHCRDLLTRSGNASATALDRRDDDCRLSMQDWIDAEYDLLLEEGRPPPP</sequence>
<organism evidence="2 3">
    <name type="scientific">Plasmodiophora brassicae</name>
    <name type="common">Clubroot disease agent</name>
    <dbReference type="NCBI Taxonomy" id="37360"/>
    <lineage>
        <taxon>Eukaryota</taxon>
        <taxon>Sar</taxon>
        <taxon>Rhizaria</taxon>
        <taxon>Endomyxa</taxon>
        <taxon>Phytomyxea</taxon>
        <taxon>Plasmodiophorida</taxon>
        <taxon>Plasmodiophoridae</taxon>
        <taxon>Plasmodiophora</taxon>
    </lineage>
</organism>
<protein>
    <submittedName>
        <fullName evidence="2">Uncharacterized protein</fullName>
    </submittedName>
</protein>
<feature type="compositionally biased region" description="Basic and acidic residues" evidence="1">
    <location>
        <begin position="122"/>
        <end position="133"/>
    </location>
</feature>
<gene>
    <name evidence="2" type="ORF">PLBR_LOCUS5352</name>
</gene>
<proteinExistence type="predicted"/>
<evidence type="ECO:0000313" key="2">
    <source>
        <dbReference type="EMBL" id="SPQ98137.1"/>
    </source>
</evidence>
<accession>A0A3P3YD69</accession>
<keyword evidence="2" id="KW-0496">Mitochondrion</keyword>
<dbReference type="AlphaFoldDB" id="A0A3P3YD69"/>
<name>A0A3P3YD69_PLABS</name>
<dbReference type="EMBL" id="OVEO01000009">
    <property type="protein sequence ID" value="SPQ98137.1"/>
    <property type="molecule type" value="Genomic_DNA"/>
</dbReference>
<reference evidence="2 3" key="1">
    <citation type="submission" date="2018-03" db="EMBL/GenBank/DDBJ databases">
        <authorList>
            <person name="Fogelqvist J."/>
        </authorList>
    </citation>
    <scope>NUCLEOTIDE SEQUENCE [LARGE SCALE GENOMIC DNA]</scope>
</reference>
<evidence type="ECO:0000256" key="1">
    <source>
        <dbReference type="SAM" id="MobiDB-lite"/>
    </source>
</evidence>